<dbReference type="PANTHER" id="PTHR12110:SF41">
    <property type="entry name" value="INOSOSE DEHYDRATASE"/>
    <property type="match status" value="1"/>
</dbReference>
<evidence type="ECO:0000259" key="1">
    <source>
        <dbReference type="Pfam" id="PF01261"/>
    </source>
</evidence>
<feature type="domain" description="Xylose isomerase-like TIM barrel" evidence="1">
    <location>
        <begin position="196"/>
        <end position="324"/>
    </location>
</feature>
<dbReference type="STRING" id="1079859.SAMN04515674_105241"/>
<dbReference type="OrthoDB" id="263912at2"/>
<dbReference type="Gene3D" id="3.20.20.150">
    <property type="entry name" value="Divalent-metal-dependent TIM barrel enzymes"/>
    <property type="match status" value="1"/>
</dbReference>
<dbReference type="Pfam" id="PF01261">
    <property type="entry name" value="AP_endonuc_2"/>
    <property type="match status" value="1"/>
</dbReference>
<dbReference type="InterPro" id="IPR036237">
    <property type="entry name" value="Xyl_isomerase-like_sf"/>
</dbReference>
<dbReference type="PANTHER" id="PTHR12110">
    <property type="entry name" value="HYDROXYPYRUVATE ISOMERASE"/>
    <property type="match status" value="1"/>
</dbReference>
<dbReference type="GO" id="GO:0016853">
    <property type="term" value="F:isomerase activity"/>
    <property type="evidence" value="ECO:0007669"/>
    <property type="project" value="UniProtKB-KW"/>
</dbReference>
<keyword evidence="3" id="KW-1185">Reference proteome</keyword>
<accession>A0A1I5SW20</accession>
<name>A0A1I5SW20_9BACT</name>
<evidence type="ECO:0000313" key="3">
    <source>
        <dbReference type="Proteomes" id="UP000199306"/>
    </source>
</evidence>
<dbReference type="InterPro" id="IPR050312">
    <property type="entry name" value="IolE/XylAMocC-like"/>
</dbReference>
<dbReference type="Proteomes" id="UP000199306">
    <property type="component" value="Unassembled WGS sequence"/>
</dbReference>
<dbReference type="AlphaFoldDB" id="A0A1I5SW20"/>
<dbReference type="RefSeq" id="WP_092016794.1">
    <property type="nucleotide sequence ID" value="NZ_FOXH01000005.1"/>
</dbReference>
<gene>
    <name evidence="2" type="ORF">SAMN04515674_105241</name>
</gene>
<dbReference type="SUPFAM" id="SSF51658">
    <property type="entry name" value="Xylose isomerase-like"/>
    <property type="match status" value="1"/>
</dbReference>
<reference evidence="2 3" key="1">
    <citation type="submission" date="2016-10" db="EMBL/GenBank/DDBJ databases">
        <authorList>
            <person name="de Groot N.N."/>
        </authorList>
    </citation>
    <scope>NUCLEOTIDE SEQUENCE [LARGE SCALE GENOMIC DNA]</scope>
    <source>
        <strain evidence="3">E92,LMG 26720,CCM 7988</strain>
    </source>
</reference>
<dbReference type="InterPro" id="IPR013022">
    <property type="entry name" value="Xyl_isomerase-like_TIM-brl"/>
</dbReference>
<organism evidence="2 3">
    <name type="scientific">Pseudarcicella hirudinis</name>
    <dbReference type="NCBI Taxonomy" id="1079859"/>
    <lineage>
        <taxon>Bacteria</taxon>
        <taxon>Pseudomonadati</taxon>
        <taxon>Bacteroidota</taxon>
        <taxon>Cytophagia</taxon>
        <taxon>Cytophagales</taxon>
        <taxon>Flectobacillaceae</taxon>
        <taxon>Pseudarcicella</taxon>
    </lineage>
</organism>
<evidence type="ECO:0000313" key="2">
    <source>
        <dbReference type="EMBL" id="SFP74940.1"/>
    </source>
</evidence>
<dbReference type="EMBL" id="FOXH01000005">
    <property type="protein sequence ID" value="SFP74940.1"/>
    <property type="molecule type" value="Genomic_DNA"/>
</dbReference>
<protein>
    <submittedName>
        <fullName evidence="2">Sugar phosphate isomerase/epimerase</fullName>
    </submittedName>
</protein>
<sequence>MNKSKDLLKPSRRRFIASTVLALTGMTTLSRSSFASSFFKPDSAPNSKFNGVQIGVIVPYSFRSMPGTAQDLLKYCVSIGINAVEMQNTPIESFAGAPTAPAGLFGPPPPGGGKRQLTPEQQTALDNYTKALKEWRLSVSMDKFKALRKLYQEAGVTMYGFKLPLTQAMSDAEYDYAFNAAKAVGANQLTMELPTEAELTKRIGEFATKHKLMVGYHAHTQATPELWDVAMSQSKYNGINLDIGHYVAGTSQSPIPLIKKYHDKITSMHLKDRKFNNGPNMPWGQGDTPIKEVLQLMKKEKYSFPATIELEYTIPQDSDAEKEVAKCLAYAKEALS</sequence>
<proteinExistence type="predicted"/>
<keyword evidence="2" id="KW-0413">Isomerase</keyword>